<name>A0A2K1K2S8_PHYPA</name>
<evidence type="ECO:0000256" key="1">
    <source>
        <dbReference type="SAM" id="MobiDB-lite"/>
    </source>
</evidence>
<feature type="domain" description="PPM-type phosphatase" evidence="2">
    <location>
        <begin position="44"/>
        <end position="316"/>
    </location>
</feature>
<dbReference type="Gene3D" id="3.60.40.10">
    <property type="entry name" value="PPM-type phosphatase domain"/>
    <property type="match status" value="1"/>
</dbReference>
<dbReference type="Pfam" id="PF00481">
    <property type="entry name" value="PP2C"/>
    <property type="match status" value="1"/>
</dbReference>
<reference evidence="3 5" key="1">
    <citation type="journal article" date="2008" name="Science">
        <title>The Physcomitrella genome reveals evolutionary insights into the conquest of land by plants.</title>
        <authorList>
            <person name="Rensing S."/>
            <person name="Lang D."/>
            <person name="Zimmer A."/>
            <person name="Terry A."/>
            <person name="Salamov A."/>
            <person name="Shapiro H."/>
            <person name="Nishiyama T."/>
            <person name="Perroud P.-F."/>
            <person name="Lindquist E."/>
            <person name="Kamisugi Y."/>
            <person name="Tanahashi T."/>
            <person name="Sakakibara K."/>
            <person name="Fujita T."/>
            <person name="Oishi K."/>
            <person name="Shin-I T."/>
            <person name="Kuroki Y."/>
            <person name="Toyoda A."/>
            <person name="Suzuki Y."/>
            <person name="Hashimoto A."/>
            <person name="Yamaguchi K."/>
            <person name="Sugano A."/>
            <person name="Kohara Y."/>
            <person name="Fujiyama A."/>
            <person name="Anterola A."/>
            <person name="Aoki S."/>
            <person name="Ashton N."/>
            <person name="Barbazuk W.B."/>
            <person name="Barker E."/>
            <person name="Bennetzen J."/>
            <person name="Bezanilla M."/>
            <person name="Blankenship R."/>
            <person name="Cho S.H."/>
            <person name="Dutcher S."/>
            <person name="Estelle M."/>
            <person name="Fawcett J.A."/>
            <person name="Gundlach H."/>
            <person name="Hanada K."/>
            <person name="Heyl A."/>
            <person name="Hicks K.A."/>
            <person name="Hugh J."/>
            <person name="Lohr M."/>
            <person name="Mayer K."/>
            <person name="Melkozernov A."/>
            <person name="Murata T."/>
            <person name="Nelson D."/>
            <person name="Pils B."/>
            <person name="Prigge M."/>
            <person name="Reiss B."/>
            <person name="Renner T."/>
            <person name="Rombauts S."/>
            <person name="Rushton P."/>
            <person name="Sanderfoot A."/>
            <person name="Schween G."/>
            <person name="Shiu S.-H."/>
            <person name="Stueber K."/>
            <person name="Theodoulou F.L."/>
            <person name="Tu H."/>
            <person name="Van de Peer Y."/>
            <person name="Verrier P.J."/>
            <person name="Waters E."/>
            <person name="Wood A."/>
            <person name="Yang L."/>
            <person name="Cove D."/>
            <person name="Cuming A."/>
            <person name="Hasebe M."/>
            <person name="Lucas S."/>
            <person name="Mishler D.B."/>
            <person name="Reski R."/>
            <person name="Grigoriev I."/>
            <person name="Quatrano R.S."/>
            <person name="Boore J.L."/>
        </authorList>
    </citation>
    <scope>NUCLEOTIDE SEQUENCE [LARGE SCALE GENOMIC DNA]</scope>
    <source>
        <strain evidence="4 5">cv. Gransden 2004</strain>
    </source>
</reference>
<dbReference type="RefSeq" id="XP_024384160.1">
    <property type="nucleotide sequence ID" value="XM_024528392.1"/>
</dbReference>
<accession>A0A2K1K2S8</accession>
<dbReference type="PROSITE" id="PS51746">
    <property type="entry name" value="PPM_2"/>
    <property type="match status" value="1"/>
</dbReference>
<protein>
    <recommendedName>
        <fullName evidence="2">PPM-type phosphatase domain-containing protein</fullName>
    </recommendedName>
</protein>
<keyword evidence="5" id="KW-1185">Reference proteome</keyword>
<dbReference type="EnsemblPlants" id="Pp3c9_10970V3.3">
    <property type="protein sequence ID" value="Pp3c9_10970V3.3"/>
    <property type="gene ID" value="Pp3c9_10970"/>
</dbReference>
<feature type="compositionally biased region" description="Low complexity" evidence="1">
    <location>
        <begin position="17"/>
        <end position="26"/>
    </location>
</feature>
<evidence type="ECO:0000313" key="5">
    <source>
        <dbReference type="Proteomes" id="UP000006727"/>
    </source>
</evidence>
<dbReference type="PANTHER" id="PTHR47992">
    <property type="entry name" value="PROTEIN PHOSPHATASE"/>
    <property type="match status" value="1"/>
</dbReference>
<reference evidence="3 5" key="2">
    <citation type="journal article" date="2018" name="Plant J.">
        <title>The Physcomitrella patens chromosome-scale assembly reveals moss genome structure and evolution.</title>
        <authorList>
            <person name="Lang D."/>
            <person name="Ullrich K.K."/>
            <person name="Murat F."/>
            <person name="Fuchs J."/>
            <person name="Jenkins J."/>
            <person name="Haas F.B."/>
            <person name="Piednoel M."/>
            <person name="Gundlach H."/>
            <person name="Van Bel M."/>
            <person name="Meyberg R."/>
            <person name="Vives C."/>
            <person name="Morata J."/>
            <person name="Symeonidi A."/>
            <person name="Hiss M."/>
            <person name="Muchero W."/>
            <person name="Kamisugi Y."/>
            <person name="Saleh O."/>
            <person name="Blanc G."/>
            <person name="Decker E.L."/>
            <person name="van Gessel N."/>
            <person name="Grimwood J."/>
            <person name="Hayes R.D."/>
            <person name="Graham S.W."/>
            <person name="Gunter L.E."/>
            <person name="McDaniel S.F."/>
            <person name="Hoernstein S.N.W."/>
            <person name="Larsson A."/>
            <person name="Li F.W."/>
            <person name="Perroud P.F."/>
            <person name="Phillips J."/>
            <person name="Ranjan P."/>
            <person name="Rokshar D.S."/>
            <person name="Rothfels C.J."/>
            <person name="Schneider L."/>
            <person name="Shu S."/>
            <person name="Stevenson D.W."/>
            <person name="Thummler F."/>
            <person name="Tillich M."/>
            <person name="Villarreal Aguilar J.C."/>
            <person name="Widiez T."/>
            <person name="Wong G.K."/>
            <person name="Wymore A."/>
            <person name="Zhang Y."/>
            <person name="Zimmer A.D."/>
            <person name="Quatrano R.S."/>
            <person name="Mayer K.F.X."/>
            <person name="Goodstein D."/>
            <person name="Casacuberta J.M."/>
            <person name="Vandepoele K."/>
            <person name="Reski R."/>
            <person name="Cuming A.C."/>
            <person name="Tuskan G.A."/>
            <person name="Maumus F."/>
            <person name="Salse J."/>
            <person name="Schmutz J."/>
            <person name="Rensing S.A."/>
        </authorList>
    </citation>
    <scope>NUCLEOTIDE SEQUENCE [LARGE SCALE GENOMIC DNA]</scope>
    <source>
        <strain evidence="4 5">cv. Gransden 2004</strain>
    </source>
</reference>
<dbReference type="CDD" id="cd00143">
    <property type="entry name" value="PP2Cc"/>
    <property type="match status" value="1"/>
</dbReference>
<dbReference type="FunFam" id="3.60.40.10:FF:000137">
    <property type="entry name" value="Calmodulin-binding protein phosphatase"/>
    <property type="match status" value="1"/>
</dbReference>
<dbReference type="GO" id="GO:0004722">
    <property type="term" value="F:protein serine/threonine phosphatase activity"/>
    <property type="evidence" value="ECO:0000318"/>
    <property type="project" value="GO_Central"/>
</dbReference>
<reference evidence="4" key="3">
    <citation type="submission" date="2020-12" db="UniProtKB">
        <authorList>
            <consortium name="EnsemblPlants"/>
        </authorList>
    </citation>
    <scope>IDENTIFICATION</scope>
</reference>
<proteinExistence type="predicted"/>
<dbReference type="SMART" id="SM00331">
    <property type="entry name" value="PP2C_SIG"/>
    <property type="match status" value="1"/>
</dbReference>
<dbReference type="AlphaFoldDB" id="A0A2K1K2S8"/>
<dbReference type="SUPFAM" id="SSF81606">
    <property type="entry name" value="PP2C-like"/>
    <property type="match status" value="1"/>
</dbReference>
<dbReference type="RefSeq" id="XP_024384161.1">
    <property type="nucleotide sequence ID" value="XM_024528393.2"/>
</dbReference>
<dbReference type="SMART" id="SM00332">
    <property type="entry name" value="PP2Cc"/>
    <property type="match status" value="1"/>
</dbReference>
<dbReference type="PaxDb" id="3218-PP1S29_323V6.1"/>
<dbReference type="GO" id="GO:1902531">
    <property type="term" value="P:regulation of intracellular signal transduction"/>
    <property type="evidence" value="ECO:0000318"/>
    <property type="project" value="GO_Central"/>
</dbReference>
<dbReference type="Gramene" id="Pp3c9_10970V3.1">
    <property type="protein sequence ID" value="Pp3c9_10970V3.1"/>
    <property type="gene ID" value="Pp3c9_10970"/>
</dbReference>
<gene>
    <name evidence="4" type="primary">LOC112286481</name>
    <name evidence="3" type="ORF">PHYPA_012556</name>
</gene>
<dbReference type="GeneID" id="112286481"/>
<evidence type="ECO:0000259" key="2">
    <source>
        <dbReference type="PROSITE" id="PS51746"/>
    </source>
</evidence>
<organism evidence="3">
    <name type="scientific">Physcomitrium patens</name>
    <name type="common">Spreading-leaved earth moss</name>
    <name type="synonym">Physcomitrella patens</name>
    <dbReference type="NCBI Taxonomy" id="3218"/>
    <lineage>
        <taxon>Eukaryota</taxon>
        <taxon>Viridiplantae</taxon>
        <taxon>Streptophyta</taxon>
        <taxon>Embryophyta</taxon>
        <taxon>Bryophyta</taxon>
        <taxon>Bryophytina</taxon>
        <taxon>Bryopsida</taxon>
        <taxon>Funariidae</taxon>
        <taxon>Funariales</taxon>
        <taxon>Funariaceae</taxon>
        <taxon>Physcomitrium</taxon>
    </lineage>
</organism>
<evidence type="ECO:0000313" key="3">
    <source>
        <dbReference type="EMBL" id="PNR48083.1"/>
    </source>
</evidence>
<dbReference type="Proteomes" id="UP000006727">
    <property type="component" value="Chromosome 9"/>
</dbReference>
<dbReference type="InterPro" id="IPR036457">
    <property type="entry name" value="PPM-type-like_dom_sf"/>
</dbReference>
<dbReference type="InterPro" id="IPR015655">
    <property type="entry name" value="PP2C"/>
</dbReference>
<dbReference type="Gramene" id="Pp3c9_10970V3.2">
    <property type="protein sequence ID" value="Pp3c9_10970V3.2"/>
    <property type="gene ID" value="Pp3c9_10970"/>
</dbReference>
<dbReference type="EnsemblPlants" id="Pp3c9_10970V3.1">
    <property type="protein sequence ID" value="Pp3c9_10970V3.1"/>
    <property type="gene ID" value="Pp3c9_10970"/>
</dbReference>
<feature type="region of interest" description="Disordered" evidence="1">
    <location>
        <begin position="1"/>
        <end position="30"/>
    </location>
</feature>
<dbReference type="OrthoDB" id="10264738at2759"/>
<sequence>MGSKENGKPSRHNGFFPSLPNRSRTPPRNPPMVPLASLLAYELKNEIVENPLLRCGLALQPRKGEDFALVKTDCQRIPGDGSSTFAVFGIFDGHNGSAAAIYTKENLLNDVMSALSPGLKRDDWLAALPRALVAGFVKTDKEFQAKEQTSGTTVTFVVIDGWTITVACVGDSRCVLDSQGVVTDLTVDHRLDDNEEERERVRAAGGEVGRLSIVGGAEIGPLRVWPGGLCLSRSIGDMDVGEFIVPVPHVKQIKLSTNGGRLIIASDGVWDALTSEKAAKCCRGLLQPEVAAKHIIKETLRTRGLRDDTTCIVVDLLPPTYVEPPPPVIKKKSTIYRMFHWKQKQPPPSQPAYDEIPVMEELFEEGSAMLSERLGPGASVNGGNGMFLCAICQCDIEANDGISVHAGAFFASKSRPLDGPFLCRSCKWKQEAMEGKQPSTRGGASK</sequence>
<evidence type="ECO:0000313" key="4">
    <source>
        <dbReference type="EnsemblPlants" id="Pp3c9_10970V3.1"/>
    </source>
</evidence>
<dbReference type="RefSeq" id="XP_073392313.1">
    <property type="nucleotide sequence ID" value="XM_073536212.1"/>
</dbReference>
<dbReference type="Gramene" id="Pp3c9_10970V3.3">
    <property type="protein sequence ID" value="Pp3c9_10970V3.3"/>
    <property type="gene ID" value="Pp3c9_10970"/>
</dbReference>
<dbReference type="InterPro" id="IPR001932">
    <property type="entry name" value="PPM-type_phosphatase-like_dom"/>
</dbReference>
<dbReference type="EMBL" id="ABEU02000009">
    <property type="protein sequence ID" value="PNR48083.1"/>
    <property type="molecule type" value="Genomic_DNA"/>
</dbReference>
<dbReference type="EnsemblPlants" id="Pp3c9_10970V3.2">
    <property type="protein sequence ID" value="Pp3c9_10970V3.2"/>
    <property type="gene ID" value="Pp3c9_10970"/>
</dbReference>
<dbReference type="RefSeq" id="XP_024384162.1">
    <property type="nucleotide sequence ID" value="XM_024528394.2"/>
</dbReference>